<dbReference type="Proteomes" id="UP000553035">
    <property type="component" value="Unassembled WGS sequence"/>
</dbReference>
<protein>
    <submittedName>
        <fullName evidence="1">Uncharacterized protein</fullName>
    </submittedName>
</protein>
<name>A0A7Y9W2V0_9PSED</name>
<evidence type="ECO:0000313" key="2">
    <source>
        <dbReference type="Proteomes" id="UP000553035"/>
    </source>
</evidence>
<proteinExistence type="predicted"/>
<dbReference type="EMBL" id="JACCAT010000001">
    <property type="protein sequence ID" value="NYH12673.1"/>
    <property type="molecule type" value="Genomic_DNA"/>
</dbReference>
<organism evidence="1 2">
    <name type="scientific">Pseudomonas moraviensis</name>
    <dbReference type="NCBI Taxonomy" id="321662"/>
    <lineage>
        <taxon>Bacteria</taxon>
        <taxon>Pseudomonadati</taxon>
        <taxon>Pseudomonadota</taxon>
        <taxon>Gammaproteobacteria</taxon>
        <taxon>Pseudomonadales</taxon>
        <taxon>Pseudomonadaceae</taxon>
        <taxon>Pseudomonas</taxon>
    </lineage>
</organism>
<reference evidence="1 2" key="1">
    <citation type="submission" date="2020-07" db="EMBL/GenBank/DDBJ databases">
        <title>Exploring microbial biodiversity for novel pathways involved in the catabolism of aromatic compounds derived from lignin.</title>
        <authorList>
            <person name="Elkins J."/>
        </authorList>
    </citation>
    <scope>NUCLEOTIDE SEQUENCE [LARGE SCALE GENOMIC DNA]</scope>
    <source>
        <strain evidence="1 2">VanB</strain>
    </source>
</reference>
<comment type="caution">
    <text evidence="1">The sequence shown here is derived from an EMBL/GenBank/DDBJ whole genome shotgun (WGS) entry which is preliminary data.</text>
</comment>
<dbReference type="RefSeq" id="WP_257031536.1">
    <property type="nucleotide sequence ID" value="NZ_JACCAT010000001.1"/>
</dbReference>
<gene>
    <name evidence="1" type="ORF">GGI52_005716</name>
</gene>
<sequence>MTNIHGEGDIIPASYNYIKSIMFGFTGWDKYILTEDEMLKNFLIFMISKYCPANFSQYKIVPIGGGSNVIKLLLLNAKEHFLSSPENVISILDGDQKIYKHIKNCPNTYFLPFDSVEKKIFEDHKISEFLPDFKCADHITTDKHFYKAITENKLINDLAIFEYLCNTSEENIILLSKEIACFLSQKPD</sequence>
<evidence type="ECO:0000313" key="1">
    <source>
        <dbReference type="EMBL" id="NYH12673.1"/>
    </source>
</evidence>
<accession>A0A7Y9W2V0</accession>
<dbReference type="AlphaFoldDB" id="A0A7Y9W2V0"/>